<evidence type="ECO:0000313" key="3">
    <source>
        <dbReference type="Proteomes" id="UP000587070"/>
    </source>
</evidence>
<dbReference type="Proteomes" id="UP000587070">
    <property type="component" value="Unassembled WGS sequence"/>
</dbReference>
<dbReference type="RefSeq" id="WP_153114581.1">
    <property type="nucleotide sequence ID" value="NZ_JACIGE010000002.1"/>
</dbReference>
<evidence type="ECO:0000313" key="2">
    <source>
        <dbReference type="EMBL" id="MBB4246517.1"/>
    </source>
</evidence>
<name>A0A840FWQ8_RHOTE</name>
<dbReference type="AlphaFoldDB" id="A0A840FWQ8"/>
<dbReference type="OrthoDB" id="9811423at2"/>
<feature type="region of interest" description="Disordered" evidence="1">
    <location>
        <begin position="35"/>
        <end position="58"/>
    </location>
</feature>
<accession>A0A840FWQ8</accession>
<organism evidence="2 3">
    <name type="scientific">Rhodocyclus tenuis</name>
    <name type="common">Rhodospirillum tenue</name>
    <dbReference type="NCBI Taxonomy" id="1066"/>
    <lineage>
        <taxon>Bacteria</taxon>
        <taxon>Pseudomonadati</taxon>
        <taxon>Pseudomonadota</taxon>
        <taxon>Betaproteobacteria</taxon>
        <taxon>Rhodocyclales</taxon>
        <taxon>Rhodocyclaceae</taxon>
        <taxon>Rhodocyclus</taxon>
    </lineage>
</organism>
<gene>
    <name evidence="2" type="ORF">GGD90_000874</name>
</gene>
<dbReference type="EMBL" id="JACIGE010000002">
    <property type="protein sequence ID" value="MBB4246517.1"/>
    <property type="molecule type" value="Genomic_DNA"/>
</dbReference>
<protein>
    <submittedName>
        <fullName evidence="2">Putative Fe-S protein YdhL (DUF1289 family)</fullName>
    </submittedName>
</protein>
<keyword evidence="3" id="KW-1185">Reference proteome</keyword>
<reference evidence="2 3" key="1">
    <citation type="submission" date="2020-08" db="EMBL/GenBank/DDBJ databases">
        <title>Genome sequencing of Purple Non-Sulfur Bacteria from various extreme environments.</title>
        <authorList>
            <person name="Mayer M."/>
        </authorList>
    </citation>
    <scope>NUCLEOTIDE SEQUENCE [LARGE SCALE GENOMIC DNA]</scope>
    <source>
        <strain evidence="2 3">2761</strain>
    </source>
</reference>
<sequence length="58" mass="5990">MSEEPECIGMCEYDPESGICLGCGRLPECTAAGTSVKTGKPAADRNEDAAAAPADWNV</sequence>
<comment type="caution">
    <text evidence="2">The sequence shown here is derived from an EMBL/GenBank/DDBJ whole genome shotgun (WGS) entry which is preliminary data.</text>
</comment>
<evidence type="ECO:0000256" key="1">
    <source>
        <dbReference type="SAM" id="MobiDB-lite"/>
    </source>
</evidence>
<feature type="compositionally biased region" description="Low complexity" evidence="1">
    <location>
        <begin position="49"/>
        <end position="58"/>
    </location>
</feature>
<proteinExistence type="predicted"/>